<dbReference type="OrthoDB" id="4141460at2759"/>
<dbReference type="RefSeq" id="XP_018693714.1">
    <property type="nucleotide sequence ID" value="XM_018836861.1"/>
</dbReference>
<name>A0A178ZKN3_9EURO</name>
<sequence length="167" mass="19350">MADLRQQSLANMISTTVERLRQRNLTCVRVIEHDCCIPGLLHAFVQFDNDGTHLQKLCVRLRWDFELLCQIATEWEARNSSDASMFGFDSTIFFCEAVWGVETCRRSQWTSSIQLKYAEAFNQVYRDVRSCLHPKNTRGNGEDLFTTVHVFEAQSRNSITYQVSDNI</sequence>
<comment type="caution">
    <text evidence="1">The sequence shown here is derived from an EMBL/GenBank/DDBJ whole genome shotgun (WGS) entry which is preliminary data.</text>
</comment>
<organism evidence="1 2">
    <name type="scientific">Fonsecaea erecta</name>
    <dbReference type="NCBI Taxonomy" id="1367422"/>
    <lineage>
        <taxon>Eukaryota</taxon>
        <taxon>Fungi</taxon>
        <taxon>Dikarya</taxon>
        <taxon>Ascomycota</taxon>
        <taxon>Pezizomycotina</taxon>
        <taxon>Eurotiomycetes</taxon>
        <taxon>Chaetothyriomycetidae</taxon>
        <taxon>Chaetothyriales</taxon>
        <taxon>Herpotrichiellaceae</taxon>
        <taxon>Fonsecaea</taxon>
    </lineage>
</organism>
<dbReference type="GeneID" id="30009517"/>
<evidence type="ECO:0000313" key="1">
    <source>
        <dbReference type="EMBL" id="OAP60347.1"/>
    </source>
</evidence>
<accession>A0A178ZKN3</accession>
<gene>
    <name evidence="1" type="ORF">AYL99_05349</name>
</gene>
<dbReference type="Proteomes" id="UP000078343">
    <property type="component" value="Unassembled WGS sequence"/>
</dbReference>
<keyword evidence="2" id="KW-1185">Reference proteome</keyword>
<reference evidence="1 2" key="1">
    <citation type="submission" date="2016-04" db="EMBL/GenBank/DDBJ databases">
        <title>Draft genome of Fonsecaea erecta CBS 125763.</title>
        <authorList>
            <person name="Weiss V.A."/>
            <person name="Vicente V.A."/>
            <person name="Raittz R.T."/>
            <person name="Moreno L.F."/>
            <person name="De Souza E.M."/>
            <person name="Pedrosa F.O."/>
            <person name="Steffens M.B."/>
            <person name="Faoro H."/>
            <person name="Tadra-Sfeir M.Z."/>
            <person name="Najafzadeh M.J."/>
            <person name="Felipe M.S."/>
            <person name="Teixeira M."/>
            <person name="Sun J."/>
            <person name="Xi L."/>
            <person name="Gomes R."/>
            <person name="De Azevedo C.M."/>
            <person name="Salgado C.G."/>
            <person name="Da Silva M.B."/>
            <person name="Nascimento M.F."/>
            <person name="Queiroz-Telles F."/>
            <person name="Attili D.S."/>
            <person name="Gorbushina A."/>
        </authorList>
    </citation>
    <scope>NUCLEOTIDE SEQUENCE [LARGE SCALE GENOMIC DNA]</scope>
    <source>
        <strain evidence="1 2">CBS 125763</strain>
    </source>
</reference>
<dbReference type="AlphaFoldDB" id="A0A178ZKN3"/>
<evidence type="ECO:0000313" key="2">
    <source>
        <dbReference type="Proteomes" id="UP000078343"/>
    </source>
</evidence>
<protein>
    <submittedName>
        <fullName evidence="1">Uncharacterized protein</fullName>
    </submittedName>
</protein>
<dbReference type="EMBL" id="LVYI01000004">
    <property type="protein sequence ID" value="OAP60347.1"/>
    <property type="molecule type" value="Genomic_DNA"/>
</dbReference>
<proteinExistence type="predicted"/>